<dbReference type="EMBL" id="JANUCP010000003">
    <property type="protein sequence ID" value="MCS3919381.1"/>
    <property type="molecule type" value="Genomic_DNA"/>
</dbReference>
<evidence type="ECO:0000256" key="4">
    <source>
        <dbReference type="ARBA" id="ARBA00022679"/>
    </source>
</evidence>
<dbReference type="InterPro" id="IPR050736">
    <property type="entry name" value="Sensor_HK_Regulatory"/>
</dbReference>
<dbReference type="InterPro" id="IPR036890">
    <property type="entry name" value="HATPase_C_sf"/>
</dbReference>
<dbReference type="SUPFAM" id="SSF55781">
    <property type="entry name" value="GAF domain-like"/>
    <property type="match status" value="1"/>
</dbReference>
<name>A0ABT2EN53_9BACT</name>
<feature type="domain" description="Histidine kinase" evidence="8">
    <location>
        <begin position="335"/>
        <end position="555"/>
    </location>
</feature>
<dbReference type="InterPro" id="IPR029016">
    <property type="entry name" value="GAF-like_dom_sf"/>
</dbReference>
<dbReference type="SMART" id="SM00387">
    <property type="entry name" value="HATPase_c"/>
    <property type="match status" value="1"/>
</dbReference>
<dbReference type="SUPFAM" id="SSF55874">
    <property type="entry name" value="ATPase domain of HSP90 chaperone/DNA topoisomerase II/histidine kinase"/>
    <property type="match status" value="1"/>
</dbReference>
<dbReference type="Pfam" id="PF00512">
    <property type="entry name" value="HisKA"/>
    <property type="match status" value="1"/>
</dbReference>
<feature type="coiled-coil region" evidence="7">
    <location>
        <begin position="3"/>
        <end position="40"/>
    </location>
</feature>
<dbReference type="InterPro" id="IPR003661">
    <property type="entry name" value="HisK_dim/P_dom"/>
</dbReference>
<comment type="catalytic activity">
    <reaction evidence="1">
        <text>ATP + protein L-histidine = ADP + protein N-phospho-L-histidine.</text>
        <dbReference type="EC" id="2.7.13.3"/>
    </reaction>
</comment>
<dbReference type="EC" id="2.7.13.3" evidence="2"/>
<dbReference type="Gene3D" id="1.10.287.130">
    <property type="match status" value="1"/>
</dbReference>
<dbReference type="Pfam" id="PF01590">
    <property type="entry name" value="GAF"/>
    <property type="match status" value="1"/>
</dbReference>
<keyword evidence="11" id="KW-1185">Reference proteome</keyword>
<dbReference type="InterPro" id="IPR003594">
    <property type="entry name" value="HATPase_dom"/>
</dbReference>
<dbReference type="SMART" id="SM00065">
    <property type="entry name" value="GAF"/>
    <property type="match status" value="1"/>
</dbReference>
<dbReference type="InterPro" id="IPR004358">
    <property type="entry name" value="Sig_transdc_His_kin-like_C"/>
</dbReference>
<keyword evidence="4 10" id="KW-0808">Transferase</keyword>
<dbReference type="PROSITE" id="PS50113">
    <property type="entry name" value="PAC"/>
    <property type="match status" value="1"/>
</dbReference>
<dbReference type="InterPro" id="IPR000700">
    <property type="entry name" value="PAS-assoc_C"/>
</dbReference>
<dbReference type="PANTHER" id="PTHR43711">
    <property type="entry name" value="TWO-COMPONENT HISTIDINE KINASE"/>
    <property type="match status" value="1"/>
</dbReference>
<dbReference type="InterPro" id="IPR005467">
    <property type="entry name" value="His_kinase_dom"/>
</dbReference>
<dbReference type="NCBIfam" id="TIGR00229">
    <property type="entry name" value="sensory_box"/>
    <property type="match status" value="1"/>
</dbReference>
<dbReference type="InterPro" id="IPR013656">
    <property type="entry name" value="PAS_4"/>
</dbReference>
<dbReference type="GO" id="GO:0004673">
    <property type="term" value="F:protein histidine kinase activity"/>
    <property type="evidence" value="ECO:0007669"/>
    <property type="project" value="UniProtKB-EC"/>
</dbReference>
<keyword evidence="7" id="KW-0175">Coiled coil</keyword>
<dbReference type="Pfam" id="PF08448">
    <property type="entry name" value="PAS_4"/>
    <property type="match status" value="1"/>
</dbReference>
<evidence type="ECO:0000256" key="1">
    <source>
        <dbReference type="ARBA" id="ARBA00000085"/>
    </source>
</evidence>
<accession>A0ABT2EN53</accession>
<dbReference type="Gene3D" id="3.30.450.20">
    <property type="entry name" value="PAS domain"/>
    <property type="match status" value="1"/>
</dbReference>
<evidence type="ECO:0000259" key="8">
    <source>
        <dbReference type="PROSITE" id="PS50109"/>
    </source>
</evidence>
<dbReference type="InterPro" id="IPR003018">
    <property type="entry name" value="GAF"/>
</dbReference>
<protein>
    <recommendedName>
        <fullName evidence="2">histidine kinase</fullName>
        <ecNumber evidence="2">2.7.13.3</ecNumber>
    </recommendedName>
</protein>
<evidence type="ECO:0000256" key="6">
    <source>
        <dbReference type="ARBA" id="ARBA00023012"/>
    </source>
</evidence>
<gene>
    <name evidence="10" type="ORF">M2350_001794</name>
</gene>
<feature type="domain" description="PAC" evidence="9">
    <location>
        <begin position="281"/>
        <end position="331"/>
    </location>
</feature>
<evidence type="ECO:0000256" key="2">
    <source>
        <dbReference type="ARBA" id="ARBA00012438"/>
    </source>
</evidence>
<dbReference type="InterPro" id="IPR000014">
    <property type="entry name" value="PAS"/>
</dbReference>
<organism evidence="10 11">
    <name type="scientific">Candidatus Fervidibacter sacchari</name>
    <dbReference type="NCBI Taxonomy" id="1448929"/>
    <lineage>
        <taxon>Bacteria</taxon>
        <taxon>Candidatus Fervidibacterota</taxon>
        <taxon>Candidatus Fervidibacter</taxon>
    </lineage>
</organism>
<dbReference type="SUPFAM" id="SSF47384">
    <property type="entry name" value="Homodimeric domain of signal transducing histidine kinase"/>
    <property type="match status" value="1"/>
</dbReference>
<evidence type="ECO:0000313" key="10">
    <source>
        <dbReference type="EMBL" id="MCS3919381.1"/>
    </source>
</evidence>
<dbReference type="InterPro" id="IPR035965">
    <property type="entry name" value="PAS-like_dom_sf"/>
</dbReference>
<evidence type="ECO:0000256" key="3">
    <source>
        <dbReference type="ARBA" id="ARBA00022553"/>
    </source>
</evidence>
<comment type="caution">
    <text evidence="10">The sequence shown here is derived from an EMBL/GenBank/DDBJ whole genome shotgun (WGS) entry which is preliminary data.</text>
</comment>
<evidence type="ECO:0000256" key="5">
    <source>
        <dbReference type="ARBA" id="ARBA00022777"/>
    </source>
</evidence>
<reference evidence="10 11" key="1">
    <citation type="submission" date="2022-08" db="EMBL/GenBank/DDBJ databases">
        <title>Bacterial and archaeal communities from various locations to study Microbial Dark Matter (Phase II).</title>
        <authorList>
            <person name="Stepanauskas R."/>
        </authorList>
    </citation>
    <scope>NUCLEOTIDE SEQUENCE [LARGE SCALE GENOMIC DNA]</scope>
    <source>
        <strain evidence="10 11">PD1</strain>
    </source>
</reference>
<dbReference type="SMART" id="SM00091">
    <property type="entry name" value="PAS"/>
    <property type="match status" value="1"/>
</dbReference>
<dbReference type="Gene3D" id="3.30.450.40">
    <property type="match status" value="1"/>
</dbReference>
<keyword evidence="3" id="KW-0597">Phosphoprotein</keyword>
<dbReference type="CDD" id="cd16922">
    <property type="entry name" value="HATPase_EvgS-ArcB-TorS-like"/>
    <property type="match status" value="1"/>
</dbReference>
<evidence type="ECO:0000256" key="7">
    <source>
        <dbReference type="SAM" id="Coils"/>
    </source>
</evidence>
<dbReference type="Pfam" id="PF02518">
    <property type="entry name" value="HATPase_c"/>
    <property type="match status" value="1"/>
</dbReference>
<dbReference type="SMART" id="SM00388">
    <property type="entry name" value="HisKA"/>
    <property type="match status" value="1"/>
</dbReference>
<dbReference type="Gene3D" id="3.30.565.10">
    <property type="entry name" value="Histidine kinase-like ATPase, C-terminal domain"/>
    <property type="match status" value="1"/>
</dbReference>
<dbReference type="CDD" id="cd00082">
    <property type="entry name" value="HisKA"/>
    <property type="match status" value="1"/>
</dbReference>
<dbReference type="CDD" id="cd00130">
    <property type="entry name" value="PAS"/>
    <property type="match status" value="1"/>
</dbReference>
<evidence type="ECO:0000259" key="9">
    <source>
        <dbReference type="PROSITE" id="PS50113"/>
    </source>
</evidence>
<dbReference type="PRINTS" id="PR00344">
    <property type="entry name" value="BCTRLSENSOR"/>
</dbReference>
<keyword evidence="6" id="KW-0902">Two-component regulatory system</keyword>
<sequence length="576" mass="65845">MSRDELERELENLRRRIAELEEQRRQLERQLAEARESQAAAIVPPTTQEELTQTLTRMFSRFAKLLQADICIFFVHRTDEDILILHPPTVGIDITSLGAIGTVPRDGLIQHVFAQRVPVIVNDTRESRYPDIRAMQEAGIRNIVMVPLMWDKRDEEQRVVERKAIGVLAVGNKRRQMPFSEEDRRILEILARQSASVIAGAQIYIELRERTEQLERAFESVSAGVILVNTNGKISLVNKTALQAFCGGTDGNIIGKPFTQVVIHDKVRSILTTALSEKTELTEEVEIYEPEERIYRVETSVVRDEHGNPTGIVALFSDITEIRRLERMKTEFVSAVSHELRTPLTSIKGFIATLLEDREGYFDAETRYEFYQIIDQETDRLRRLIEDLLNLSRIERGVALQPHWQRVDLEKVIDRVLNIQRSYTDKHQLIADIPEPLPTIVADEDKIDSVLTNLVNNAIKYSPNGGEIRVRAVREDNTVLISVQDQGIGIPKDKLTRIFEKFERIDTKETRAAGGTGLGLYLVKHLVELHEGQIWAESEGPGKGSIFYVRLPIYPKRAKDEGYYFDDVEQALHPEP</sequence>
<proteinExistence type="predicted"/>
<dbReference type="PROSITE" id="PS50109">
    <property type="entry name" value="HIS_KIN"/>
    <property type="match status" value="1"/>
</dbReference>
<dbReference type="RefSeq" id="WP_018195409.1">
    <property type="nucleotide sequence ID" value="NZ_CP130454.1"/>
</dbReference>
<keyword evidence="5 10" id="KW-0418">Kinase</keyword>
<dbReference type="InterPro" id="IPR036097">
    <property type="entry name" value="HisK_dim/P_sf"/>
</dbReference>
<dbReference type="PANTHER" id="PTHR43711:SF1">
    <property type="entry name" value="HISTIDINE KINASE 1"/>
    <property type="match status" value="1"/>
</dbReference>
<dbReference type="Proteomes" id="UP001204798">
    <property type="component" value="Unassembled WGS sequence"/>
</dbReference>
<evidence type="ECO:0000313" key="11">
    <source>
        <dbReference type="Proteomes" id="UP001204798"/>
    </source>
</evidence>
<dbReference type="SUPFAM" id="SSF55785">
    <property type="entry name" value="PYP-like sensor domain (PAS domain)"/>
    <property type="match status" value="1"/>
</dbReference>